<dbReference type="Proteomes" id="UP000595197">
    <property type="component" value="Chromosome"/>
</dbReference>
<evidence type="ECO:0000313" key="2">
    <source>
        <dbReference type="EMBL" id="QQP89824.1"/>
    </source>
</evidence>
<feature type="region of interest" description="Disordered" evidence="1">
    <location>
        <begin position="655"/>
        <end position="696"/>
    </location>
</feature>
<dbReference type="RefSeq" id="WP_201076550.1">
    <property type="nucleotide sequence ID" value="NZ_CP067420.1"/>
</dbReference>
<name>A0ABX7B6R1_9PROT</name>
<accession>A0ABX7B6R1</accession>
<evidence type="ECO:0000313" key="3">
    <source>
        <dbReference type="Proteomes" id="UP000595197"/>
    </source>
</evidence>
<gene>
    <name evidence="2" type="ORF">IGS68_00650</name>
</gene>
<protein>
    <submittedName>
        <fullName evidence="2">Uncharacterized protein</fullName>
    </submittedName>
</protein>
<dbReference type="EMBL" id="CP067420">
    <property type="protein sequence ID" value="QQP89824.1"/>
    <property type="molecule type" value="Genomic_DNA"/>
</dbReference>
<reference evidence="2" key="1">
    <citation type="submission" date="2021-02" db="EMBL/GenBank/DDBJ databases">
        <title>Skermanella TT6 skin isolate.</title>
        <authorList>
            <person name="Lee K."/>
            <person name="Ganzorig M."/>
        </authorList>
    </citation>
    <scope>NUCLEOTIDE SEQUENCE</scope>
    <source>
        <strain evidence="2">TT6</strain>
    </source>
</reference>
<sequence length="830" mass="91752">MDSKEICLKILAANSEAAVQGIIDSVPEMNNQKNWRPLNGRETNFNIVSNQASTGGKALTELMTNMVDAVLMKLAYQQGVDPKSVSAPQTMYEAVDRLAGFIGLRGGRIVDVDDEKDLRKFAEKNLIIGVTGAKSAKHGRPCYTFVDNGEGQAPKDFERTFLSLSEGNKKDIPFVQGKYNMGSSGVLTYCGKRWFKLIVSRRYDGETGWGWTLLRKRPVGGMPIVDYFVLPGGAIPEFKADMLVPFTTASGKKYDKVILKTGTVVKLYDYEIGHQYMSMKGSREALNENLTETILPFRILDFRWTARTAETQAKAEARGSDRAMGVDVRRFYGMEYLLLRKHAETDIVDDDEAAEAAGDPRQAVGTVRDPELGTIEISFIPLKRGRLPEWLAKTNYRVFHAVNGQVQYKQTRGFISQSCGFPALKDRAAVIVDASNLNFEAHNDIWKGDRENIRENGVGQRYKEEVQKAISESEALSKFQNEVARQEMEASVAAGQRSLLQKLIDVDKNLANLLDAKAPKPFVHLLSTGGENGGEVGKGKFEGKPSPTFIRLEEKRKSGVIDIPINRTRLVAARTDAENGYFQRANNPGQLLLDDKVLKSFGIREHLQDGRLTLYFRPVEDEVEVGQTFKFKMGLKDNWMPELVEADMEIRIVDEEASTAKPKTTNSEAKKAGEGGDSNASGSGKPAPTHGLPPFRLMTHDGRSIAGEVTEAWPNGFSDQDGGIAVDLGESGVLYKINYDNYYHLTYRRQARGDVAKEVVTQKYVLGMLILMLGCENAMQAMGANAAAAEYADQFRQMVARGASSTVLALADNLPKIIDAKSVQATVEVE</sequence>
<keyword evidence="3" id="KW-1185">Reference proteome</keyword>
<evidence type="ECO:0000256" key="1">
    <source>
        <dbReference type="SAM" id="MobiDB-lite"/>
    </source>
</evidence>
<organism evidence="2 3">
    <name type="scientific">Skermanella cutis</name>
    <dbReference type="NCBI Taxonomy" id="2775420"/>
    <lineage>
        <taxon>Bacteria</taxon>
        <taxon>Pseudomonadati</taxon>
        <taxon>Pseudomonadota</taxon>
        <taxon>Alphaproteobacteria</taxon>
        <taxon>Rhodospirillales</taxon>
        <taxon>Azospirillaceae</taxon>
        <taxon>Skermanella</taxon>
    </lineage>
</organism>
<proteinExistence type="predicted"/>